<dbReference type="GO" id="GO:0010497">
    <property type="term" value="P:plasmodesmata-mediated intercellular transport"/>
    <property type="evidence" value="ECO:0007669"/>
    <property type="project" value="UniProtKB-ARBA"/>
</dbReference>
<evidence type="ECO:0000259" key="19">
    <source>
        <dbReference type="SMART" id="SM00835"/>
    </source>
</evidence>
<evidence type="ECO:0000256" key="14">
    <source>
        <dbReference type="ARBA" id="ARBA00078725"/>
    </source>
</evidence>
<evidence type="ECO:0000256" key="15">
    <source>
        <dbReference type="PIRSR" id="PIRSR601929-1"/>
    </source>
</evidence>
<feature type="disulfide bond" evidence="17">
    <location>
        <begin position="30"/>
        <end position="43"/>
    </location>
</feature>
<dbReference type="OrthoDB" id="1921208at2759"/>
<keyword evidence="5" id="KW-0964">Secreted</keyword>
<feature type="binding site" evidence="16">
    <location>
        <position position="106"/>
    </location>
    <ligand>
        <name>Mn(2+)</name>
        <dbReference type="ChEBI" id="CHEBI:29035"/>
    </ligand>
</feature>
<evidence type="ECO:0000313" key="20">
    <source>
        <dbReference type="EMBL" id="KAA8534552.1"/>
    </source>
</evidence>
<organism evidence="20 21">
    <name type="scientific">Nyssa sinensis</name>
    <dbReference type="NCBI Taxonomy" id="561372"/>
    <lineage>
        <taxon>Eukaryota</taxon>
        <taxon>Viridiplantae</taxon>
        <taxon>Streptophyta</taxon>
        <taxon>Embryophyta</taxon>
        <taxon>Tracheophyta</taxon>
        <taxon>Spermatophyta</taxon>
        <taxon>Magnoliopsida</taxon>
        <taxon>eudicotyledons</taxon>
        <taxon>Gunneridae</taxon>
        <taxon>Pentapetalae</taxon>
        <taxon>asterids</taxon>
        <taxon>Cornales</taxon>
        <taxon>Nyssaceae</taxon>
        <taxon>Nyssa</taxon>
    </lineage>
</organism>
<evidence type="ECO:0000256" key="18">
    <source>
        <dbReference type="SAM" id="SignalP"/>
    </source>
</evidence>
<dbReference type="GO" id="GO:2000280">
    <property type="term" value="P:regulation of root development"/>
    <property type="evidence" value="ECO:0007669"/>
    <property type="project" value="UniProtKB-ARBA"/>
</dbReference>
<evidence type="ECO:0000256" key="9">
    <source>
        <dbReference type="ARBA" id="ARBA00023211"/>
    </source>
</evidence>
<gene>
    <name evidence="20" type="ORF">F0562_032069</name>
</gene>
<evidence type="ECO:0000256" key="13">
    <source>
        <dbReference type="ARBA" id="ARBA00070015"/>
    </source>
</evidence>
<accession>A0A5J5AXQ2</accession>
<dbReference type="GO" id="GO:0048046">
    <property type="term" value="C:apoplast"/>
    <property type="evidence" value="ECO:0007669"/>
    <property type="project" value="UniProtKB-SubCell"/>
</dbReference>
<evidence type="ECO:0000256" key="1">
    <source>
        <dbReference type="ARBA" id="ARBA00004271"/>
    </source>
</evidence>
<feature type="binding site" evidence="16">
    <location>
        <position position="104"/>
    </location>
    <ligand>
        <name>Mn(2+)</name>
        <dbReference type="ChEBI" id="CHEBI:29035"/>
    </ligand>
</feature>
<dbReference type="EMBL" id="CM018041">
    <property type="protein sequence ID" value="KAA8534552.1"/>
    <property type="molecule type" value="Genomic_DNA"/>
</dbReference>
<name>A0A5J5AXQ2_9ASTE</name>
<comment type="catalytic activity">
    <reaction evidence="10">
        <text>2 superoxide + 2 H(+) = H2O2 + O2</text>
        <dbReference type="Rhea" id="RHEA:20696"/>
        <dbReference type="ChEBI" id="CHEBI:15378"/>
        <dbReference type="ChEBI" id="CHEBI:15379"/>
        <dbReference type="ChEBI" id="CHEBI:16240"/>
        <dbReference type="ChEBI" id="CHEBI:18421"/>
        <dbReference type="EC" id="1.15.1.1"/>
    </reaction>
</comment>
<dbReference type="FunFam" id="2.60.120.10:FF:000025">
    <property type="entry name" value="germin-like protein subfamily 2 member 1"/>
    <property type="match status" value="1"/>
</dbReference>
<comment type="function">
    <text evidence="11">May interact with bacterial adhesins thereby protecting the reproductive tissues from microbial attack. Has no oxalate oxidase activity.</text>
</comment>
<dbReference type="Gene3D" id="2.60.120.10">
    <property type="entry name" value="Jelly Rolls"/>
    <property type="match status" value="1"/>
</dbReference>
<evidence type="ECO:0000256" key="6">
    <source>
        <dbReference type="ARBA" id="ARBA00022723"/>
    </source>
</evidence>
<comment type="subcellular location">
    <subcellularLocation>
        <location evidence="1">Secreted</location>
        <location evidence="1">Extracellular space</location>
        <location evidence="1">Apoplast</location>
    </subcellularLocation>
</comment>
<evidence type="ECO:0000256" key="7">
    <source>
        <dbReference type="ARBA" id="ARBA00022729"/>
    </source>
</evidence>
<evidence type="ECO:0000256" key="11">
    <source>
        <dbReference type="ARBA" id="ARBA00058969"/>
    </source>
</evidence>
<dbReference type="Pfam" id="PF00190">
    <property type="entry name" value="Cupin_1"/>
    <property type="match status" value="1"/>
</dbReference>
<evidence type="ECO:0000256" key="3">
    <source>
        <dbReference type="ARBA" id="ARBA00012682"/>
    </source>
</evidence>
<evidence type="ECO:0000256" key="8">
    <source>
        <dbReference type="ARBA" id="ARBA00023157"/>
    </source>
</evidence>
<feature type="chain" id="PRO_5023824142" description="Nectarin-1" evidence="18">
    <location>
        <begin position="21"/>
        <end position="307"/>
    </location>
</feature>
<keyword evidence="6 15" id="KW-0479">Metal-binding</keyword>
<protein>
    <recommendedName>
        <fullName evidence="13">Nectarin-1</fullName>
        <ecNumber evidence="3">1.15.1.1</ecNumber>
    </recommendedName>
    <alternativeName>
        <fullName evidence="14">Superoxide dismutase [Mn]</fullName>
    </alternativeName>
</protein>
<dbReference type="PROSITE" id="PS00725">
    <property type="entry name" value="GERMIN"/>
    <property type="match status" value="1"/>
</dbReference>
<evidence type="ECO:0000313" key="21">
    <source>
        <dbReference type="Proteomes" id="UP000325577"/>
    </source>
</evidence>
<keyword evidence="4" id="KW-0052">Apoplast</keyword>
<dbReference type="GO" id="GO:0009506">
    <property type="term" value="C:plasmodesma"/>
    <property type="evidence" value="ECO:0007669"/>
    <property type="project" value="UniProtKB-ARBA"/>
</dbReference>
<feature type="binding site" evidence="15">
    <location>
        <position position="111"/>
    </location>
    <ligand>
        <name>oxalate</name>
        <dbReference type="ChEBI" id="CHEBI:30623"/>
    </ligand>
</feature>
<sequence length="307" mass="33798">MAPKMTVLFVIFLHSYVVLASDPDPVKDFCIPNTGVSSTILPCKNSSLATVEDFVFSGIKHPGKFSKTGFSAMAVTSSVFPGLNTLGMSLVRADFDVGGINVPHFHPRATEIAYVLEGRVYSGFVDSENRVFAKVIEKGEVMVFPRGLLHFQMNVGKSPATILGSFNSQNPGLLRIPNAVFGSEIKEELLEKAFGLSAKEIGKMKKRWPGFMIRHLIPLTRWDPPVVGSIFLTRWDPLVVGSIPLTRYDLMPFLPLWCSASPETHPLSVTMKKLDRSSDTIILKRLMCKAKGRINSLSLAVDQLDDG</sequence>
<dbReference type="InterPro" id="IPR019780">
    <property type="entry name" value="Germin_Mn-BS"/>
</dbReference>
<keyword evidence="8 17" id="KW-1015">Disulfide bond</keyword>
<feature type="domain" description="Cupin type-1" evidence="19">
    <location>
        <begin position="57"/>
        <end position="202"/>
    </location>
</feature>
<proteinExistence type="inferred from homology"/>
<feature type="binding site" evidence="16">
    <location>
        <position position="111"/>
    </location>
    <ligand>
        <name>Mn(2+)</name>
        <dbReference type="ChEBI" id="CHEBI:29035"/>
    </ligand>
</feature>
<comment type="subunit">
    <text evidence="12">Monomer. In the absence of manganese, it forms tetrameric and pentameric forms which show superoxide dismutase activity.</text>
</comment>
<dbReference type="InterPro" id="IPR001929">
    <property type="entry name" value="Germin"/>
</dbReference>
<dbReference type="Proteomes" id="UP000325577">
    <property type="component" value="Linkage Group LG18"/>
</dbReference>
<feature type="binding site" evidence="15">
    <location>
        <position position="101"/>
    </location>
    <ligand>
        <name>oxalate</name>
        <dbReference type="ChEBI" id="CHEBI:30623"/>
    </ligand>
</feature>
<feature type="binding site" evidence="16">
    <location>
        <position position="150"/>
    </location>
    <ligand>
        <name>Mn(2+)</name>
        <dbReference type="ChEBI" id="CHEBI:29035"/>
    </ligand>
</feature>
<evidence type="ECO:0000256" key="5">
    <source>
        <dbReference type="ARBA" id="ARBA00022525"/>
    </source>
</evidence>
<evidence type="ECO:0000256" key="17">
    <source>
        <dbReference type="PIRSR" id="PIRSR601929-3"/>
    </source>
</evidence>
<feature type="binding site" evidence="15">
    <location>
        <position position="106"/>
    </location>
    <ligand>
        <name>oxalate</name>
        <dbReference type="ChEBI" id="CHEBI:30623"/>
    </ligand>
</feature>
<dbReference type="InterPro" id="IPR006045">
    <property type="entry name" value="Cupin_1"/>
</dbReference>
<evidence type="ECO:0000256" key="12">
    <source>
        <dbReference type="ARBA" id="ARBA00064720"/>
    </source>
</evidence>
<evidence type="ECO:0000256" key="16">
    <source>
        <dbReference type="PIRSR" id="PIRSR601929-2"/>
    </source>
</evidence>
<evidence type="ECO:0000256" key="2">
    <source>
        <dbReference type="ARBA" id="ARBA00007456"/>
    </source>
</evidence>
<dbReference type="GO" id="GO:0004784">
    <property type="term" value="F:superoxide dismutase activity"/>
    <property type="evidence" value="ECO:0007669"/>
    <property type="project" value="UniProtKB-EC"/>
</dbReference>
<feature type="signal peptide" evidence="18">
    <location>
        <begin position="1"/>
        <end position="20"/>
    </location>
</feature>
<dbReference type="AlphaFoldDB" id="A0A5J5AXQ2"/>
<keyword evidence="9 15" id="KW-0464">Manganese</keyword>
<dbReference type="CDD" id="cd02241">
    <property type="entry name" value="cupin_OxOx"/>
    <property type="match status" value="1"/>
</dbReference>
<keyword evidence="7 18" id="KW-0732">Signal</keyword>
<dbReference type="InterPro" id="IPR014710">
    <property type="entry name" value="RmlC-like_jellyroll"/>
</dbReference>
<dbReference type="InterPro" id="IPR011051">
    <property type="entry name" value="RmlC_Cupin_sf"/>
</dbReference>
<dbReference type="SUPFAM" id="SSF51182">
    <property type="entry name" value="RmlC-like cupins"/>
    <property type="match status" value="1"/>
</dbReference>
<reference evidence="20 21" key="1">
    <citation type="submission" date="2019-09" db="EMBL/GenBank/DDBJ databases">
        <title>A chromosome-level genome assembly of the Chinese tupelo Nyssa sinensis.</title>
        <authorList>
            <person name="Yang X."/>
            <person name="Kang M."/>
            <person name="Yang Y."/>
            <person name="Xiong H."/>
            <person name="Wang M."/>
            <person name="Zhang Z."/>
            <person name="Wang Z."/>
            <person name="Wu H."/>
            <person name="Ma T."/>
            <person name="Liu J."/>
            <person name="Xi Z."/>
        </authorList>
    </citation>
    <scope>NUCLEOTIDE SEQUENCE [LARGE SCALE GENOMIC DNA]</scope>
    <source>
        <strain evidence="20">J267</strain>
        <tissue evidence="20">Leaf</tissue>
    </source>
</reference>
<dbReference type="SMART" id="SM00835">
    <property type="entry name" value="Cupin_1"/>
    <property type="match status" value="1"/>
</dbReference>
<dbReference type="PANTHER" id="PTHR31238">
    <property type="entry name" value="GERMIN-LIKE PROTEIN SUBFAMILY 3 MEMBER 3"/>
    <property type="match status" value="1"/>
</dbReference>
<keyword evidence="21" id="KW-1185">Reference proteome</keyword>
<comment type="similarity">
    <text evidence="2">Belongs to the germin family.</text>
</comment>
<evidence type="ECO:0000256" key="4">
    <source>
        <dbReference type="ARBA" id="ARBA00022523"/>
    </source>
</evidence>
<evidence type="ECO:0000256" key="10">
    <source>
        <dbReference type="ARBA" id="ARBA00049204"/>
    </source>
</evidence>
<dbReference type="EC" id="1.15.1.1" evidence="3"/>
<dbReference type="PRINTS" id="PR00325">
    <property type="entry name" value="GERMIN"/>
</dbReference>
<dbReference type="GO" id="GO:0030145">
    <property type="term" value="F:manganese ion binding"/>
    <property type="evidence" value="ECO:0007669"/>
    <property type="project" value="InterPro"/>
</dbReference>